<protein>
    <submittedName>
        <fullName evidence="1">Uncharacterized protein</fullName>
    </submittedName>
</protein>
<proteinExistence type="predicted"/>
<dbReference type="Proteomes" id="UP000613177">
    <property type="component" value="Unassembled WGS sequence"/>
</dbReference>
<evidence type="ECO:0000313" key="1">
    <source>
        <dbReference type="EMBL" id="KAG2235308.1"/>
    </source>
</evidence>
<dbReference type="EMBL" id="JAEPRE010000035">
    <property type="protein sequence ID" value="KAG2235308.1"/>
    <property type="molecule type" value="Genomic_DNA"/>
</dbReference>
<sequence>MGTFAGEYLKRQSIKDQSSFVQKIEEQKKTRNGLYKKIGDKKEALSIIQTKIYSCNQESHLVSPELKKCVINKNNYKCLDKGLIESKEVTFSGTDNGFCTMTETGRFSLKRFKFTLDLYNRYSILDQKETGIHNKNISQVDTDNCQQSSSGHMLTKLTLSENVRAPYPVCNGSIASDEDSPNRHQNQQL</sequence>
<gene>
    <name evidence="1" type="ORF">INT48_007939</name>
</gene>
<dbReference type="AlphaFoldDB" id="A0A8H7SVS4"/>
<name>A0A8H7SVS4_9FUNG</name>
<evidence type="ECO:0000313" key="2">
    <source>
        <dbReference type="Proteomes" id="UP000613177"/>
    </source>
</evidence>
<comment type="caution">
    <text evidence="1">The sequence shown here is derived from an EMBL/GenBank/DDBJ whole genome shotgun (WGS) entry which is preliminary data.</text>
</comment>
<reference evidence="1" key="1">
    <citation type="submission" date="2021-01" db="EMBL/GenBank/DDBJ databases">
        <title>Metabolic potential, ecology and presence of endohyphal bacteria is reflected in genomic diversity of Mucoromycotina.</title>
        <authorList>
            <person name="Muszewska A."/>
            <person name="Okrasinska A."/>
            <person name="Steczkiewicz K."/>
            <person name="Drgas O."/>
            <person name="Orlowska M."/>
            <person name="Perlinska-Lenart U."/>
            <person name="Aleksandrzak-Piekarczyk T."/>
            <person name="Szatraj K."/>
            <person name="Zielenkiewicz U."/>
            <person name="Pilsyk S."/>
            <person name="Malc E."/>
            <person name="Mieczkowski P."/>
            <person name="Kruszewska J.S."/>
            <person name="Biernat P."/>
            <person name="Pawlowska J."/>
        </authorList>
    </citation>
    <scope>NUCLEOTIDE SEQUENCE</scope>
    <source>
        <strain evidence="1">WA0000018081</strain>
    </source>
</reference>
<keyword evidence="2" id="KW-1185">Reference proteome</keyword>
<accession>A0A8H7SVS4</accession>
<organism evidence="1 2">
    <name type="scientific">Thamnidium elegans</name>
    <dbReference type="NCBI Taxonomy" id="101142"/>
    <lineage>
        <taxon>Eukaryota</taxon>
        <taxon>Fungi</taxon>
        <taxon>Fungi incertae sedis</taxon>
        <taxon>Mucoromycota</taxon>
        <taxon>Mucoromycotina</taxon>
        <taxon>Mucoromycetes</taxon>
        <taxon>Mucorales</taxon>
        <taxon>Mucorineae</taxon>
        <taxon>Mucoraceae</taxon>
        <taxon>Thamnidium</taxon>
    </lineage>
</organism>